<dbReference type="SUPFAM" id="SSF48452">
    <property type="entry name" value="TPR-like"/>
    <property type="match status" value="1"/>
</dbReference>
<dbReference type="PANTHER" id="PTHR26312:SF132">
    <property type="entry name" value="OS01G0855200 PROTEIN"/>
    <property type="match status" value="1"/>
</dbReference>
<dbReference type="OrthoDB" id="1924189at2759"/>
<feature type="compositionally biased region" description="Polar residues" evidence="2">
    <location>
        <begin position="27"/>
        <end position="60"/>
    </location>
</feature>
<dbReference type="InterPro" id="IPR019734">
    <property type="entry name" value="TPR_rpt"/>
</dbReference>
<keyword evidence="1" id="KW-0802">TPR repeat</keyword>
<accession>A0A151ZG36</accession>
<dbReference type="PROSITE" id="PS50005">
    <property type="entry name" value="TPR"/>
    <property type="match status" value="1"/>
</dbReference>
<dbReference type="AlphaFoldDB" id="A0A151ZG36"/>
<organism evidence="3 4">
    <name type="scientific">Tieghemostelium lacteum</name>
    <name type="common">Slime mold</name>
    <name type="synonym">Dictyostelium lacteum</name>
    <dbReference type="NCBI Taxonomy" id="361077"/>
    <lineage>
        <taxon>Eukaryota</taxon>
        <taxon>Amoebozoa</taxon>
        <taxon>Evosea</taxon>
        <taxon>Eumycetozoa</taxon>
        <taxon>Dictyostelia</taxon>
        <taxon>Dictyosteliales</taxon>
        <taxon>Raperosteliaceae</taxon>
        <taxon>Tieghemostelium</taxon>
    </lineage>
</organism>
<dbReference type="Pfam" id="PF13432">
    <property type="entry name" value="TPR_16"/>
    <property type="match status" value="2"/>
</dbReference>
<name>A0A151ZG36_TIELA</name>
<gene>
    <name evidence="3" type="ORF">DLAC_05541</name>
</gene>
<dbReference type="Proteomes" id="UP000076078">
    <property type="component" value="Unassembled WGS sequence"/>
</dbReference>
<evidence type="ECO:0000256" key="1">
    <source>
        <dbReference type="PROSITE-ProRule" id="PRU00339"/>
    </source>
</evidence>
<dbReference type="STRING" id="361077.A0A151ZG36"/>
<comment type="caution">
    <text evidence="3">The sequence shown here is derived from an EMBL/GenBank/DDBJ whole genome shotgun (WGS) entry which is preliminary data.</text>
</comment>
<protein>
    <submittedName>
        <fullName evidence="3">TPR repeat-containing protein</fullName>
    </submittedName>
</protein>
<evidence type="ECO:0000313" key="3">
    <source>
        <dbReference type="EMBL" id="KYQ92942.1"/>
    </source>
</evidence>
<dbReference type="Gene3D" id="1.25.40.10">
    <property type="entry name" value="Tetratricopeptide repeat domain"/>
    <property type="match status" value="2"/>
</dbReference>
<proteinExistence type="predicted"/>
<dbReference type="InParanoid" id="A0A151ZG36"/>
<sequence>MGCCGSKNKYDEDYRNNDRSQVDKLEQLSNINDYKSSGQLGNDKSTIQSLQQSQQAENPTSAFQIISNTNKSQVLEKYEDYPDDPDNMVSYGIILSMEGKNKEAEAQLKKAVQKDSERARSWQAYAELYERQNDQQKALEIYGEGYKHSSPKIALDGDDSNLLLNYAINLYKAKDFEKAEKLFKRVITSGPKSAEACGRYAIFLLKVNQDKAKAETYFQEAANMEPPNAIWNQRYAEFCKHFLKDEEKASIYFKRSSLYQQQQGNSSRRN</sequence>
<dbReference type="EMBL" id="LODT01000028">
    <property type="protein sequence ID" value="KYQ92942.1"/>
    <property type="molecule type" value="Genomic_DNA"/>
</dbReference>
<keyword evidence="4" id="KW-1185">Reference proteome</keyword>
<dbReference type="PANTHER" id="PTHR26312">
    <property type="entry name" value="TETRATRICOPEPTIDE REPEAT PROTEIN 5"/>
    <property type="match status" value="1"/>
</dbReference>
<feature type="region of interest" description="Disordered" evidence="2">
    <location>
        <begin position="1"/>
        <end position="60"/>
    </location>
</feature>
<evidence type="ECO:0000256" key="2">
    <source>
        <dbReference type="SAM" id="MobiDB-lite"/>
    </source>
</evidence>
<dbReference type="OMA" id="FAINCEK"/>
<evidence type="ECO:0000313" key="4">
    <source>
        <dbReference type="Proteomes" id="UP000076078"/>
    </source>
</evidence>
<reference evidence="3 4" key="1">
    <citation type="submission" date="2015-12" db="EMBL/GenBank/DDBJ databases">
        <title>Dictyostelia acquired genes for synthesis and detection of signals that induce cell-type specialization by lateral gene transfer from prokaryotes.</title>
        <authorList>
            <person name="Gloeckner G."/>
            <person name="Schaap P."/>
        </authorList>
    </citation>
    <scope>NUCLEOTIDE SEQUENCE [LARGE SCALE GENOMIC DNA]</scope>
    <source>
        <strain evidence="3 4">TK</strain>
    </source>
</reference>
<dbReference type="InterPro" id="IPR011990">
    <property type="entry name" value="TPR-like_helical_dom_sf"/>
</dbReference>
<feature type="repeat" description="TPR" evidence="1">
    <location>
        <begin position="160"/>
        <end position="193"/>
    </location>
</feature>
<feature type="compositionally biased region" description="Basic and acidic residues" evidence="2">
    <location>
        <begin position="8"/>
        <end position="26"/>
    </location>
</feature>